<proteinExistence type="predicted"/>
<sequence>MRRGSFEALWPLFAKATRPAKEMTESYSALEHLRPFMSGAPCRVIHVGDGAHARTGALFALKTEAENVSVDPVLNEPLVEAWRTKFGIRRFAWQRADVFAAIERLNALPDMPVLVTFVHAHVPIDDVLARLRWNVAYTLACCQPGHQLSQQHDVLASGEDPYVLSSGRRFQVLAPRA</sequence>
<gene>
    <name evidence="1" type="ORF">POL72_15210</name>
</gene>
<evidence type="ECO:0000313" key="2">
    <source>
        <dbReference type="Proteomes" id="UP001217485"/>
    </source>
</evidence>
<dbReference type="EMBL" id="JAQNDK010000002">
    <property type="protein sequence ID" value="MDC0679091.1"/>
    <property type="molecule type" value="Genomic_DNA"/>
</dbReference>
<evidence type="ECO:0000313" key="1">
    <source>
        <dbReference type="EMBL" id="MDC0679091.1"/>
    </source>
</evidence>
<dbReference type="RefSeq" id="WP_272096035.1">
    <property type="nucleotide sequence ID" value="NZ_JAQNDK010000002.1"/>
</dbReference>
<reference evidence="1 2" key="1">
    <citation type="submission" date="2023-01" db="EMBL/GenBank/DDBJ databases">
        <title>Minimal conservation of predation-associated metabolite biosynthetic gene clusters underscores biosynthetic potential of Myxococcota including descriptions for ten novel species: Archangium lansinium sp. nov., Myxococcus landrumus sp. nov., Nannocystis bai.</title>
        <authorList>
            <person name="Ahearne A."/>
            <person name="Stevens C."/>
            <person name="Dowd S."/>
        </authorList>
    </citation>
    <scope>NUCLEOTIDE SEQUENCE [LARGE SCALE GENOMIC DNA]</scope>
    <source>
        <strain evidence="1 2">WIWO2</strain>
    </source>
</reference>
<organism evidence="1 2">
    <name type="scientific">Sorangium atrum</name>
    <dbReference type="NCBI Taxonomy" id="2995308"/>
    <lineage>
        <taxon>Bacteria</taxon>
        <taxon>Pseudomonadati</taxon>
        <taxon>Myxococcota</taxon>
        <taxon>Polyangia</taxon>
        <taxon>Polyangiales</taxon>
        <taxon>Polyangiaceae</taxon>
        <taxon>Sorangium</taxon>
    </lineage>
</organism>
<accession>A0ABT5BY90</accession>
<name>A0ABT5BY90_9BACT</name>
<protein>
    <submittedName>
        <fullName evidence="1">Uncharacterized protein</fullName>
    </submittedName>
</protein>
<keyword evidence="2" id="KW-1185">Reference proteome</keyword>
<comment type="caution">
    <text evidence="1">The sequence shown here is derived from an EMBL/GenBank/DDBJ whole genome shotgun (WGS) entry which is preliminary data.</text>
</comment>
<dbReference type="Proteomes" id="UP001217485">
    <property type="component" value="Unassembled WGS sequence"/>
</dbReference>